<feature type="domain" description="Shedu protein SduA C-terminal" evidence="1">
    <location>
        <begin position="224"/>
        <end position="392"/>
    </location>
</feature>
<sequence>MNIEITINNNKIYLEYTPENGTEWINELFEKGEDFRAKGTFRLTEDDLVKDSNLIPGTSLSLSFGHSMTFEIGRLSDDYYRIYNTILETKNDVLFHKSCTISNKYFIVNSNISILFKFEKLADQQIIIGGDKESAIPEQVFKDIINSFPSRTELKHYVNSRITNVLSQYLDNVNDSGKAFEKYIENRNRIGNIRSFPSLNEYEYEKYQFILKTLKEMLDNSDIYSESDWQNQILDIILILFPKYILCFSEVHIKDYYSKPDKSTNRKIDLMLIDANGNIDVIEIKKPFENCIVTKKTYRDNYTPMKELSGTIMQLEKYIFHLNKWGINGEKTLTKKYKNELPQDFNLKITNPKGLIIIGRDDNLSTDQLFDLEIIKRKYANVVEVITYDDLIKRLENTLDKFK</sequence>
<dbReference type="InterPro" id="IPR025359">
    <property type="entry name" value="SduA_C"/>
</dbReference>
<name>A0AA51X3X9_9BACT</name>
<gene>
    <name evidence="2" type="ORF">QYS47_32765</name>
</gene>
<accession>A0AA51X3X9</accession>
<evidence type="ECO:0000259" key="1">
    <source>
        <dbReference type="Pfam" id="PF14082"/>
    </source>
</evidence>
<organism evidence="2">
    <name type="scientific">Marivirga arenosa</name>
    <dbReference type="NCBI Taxonomy" id="3059076"/>
    <lineage>
        <taxon>Bacteria</taxon>
        <taxon>Pseudomonadati</taxon>
        <taxon>Bacteroidota</taxon>
        <taxon>Cytophagia</taxon>
        <taxon>Cytophagales</taxon>
        <taxon>Marivirgaceae</taxon>
        <taxon>Marivirga</taxon>
    </lineage>
</organism>
<proteinExistence type="predicted"/>
<protein>
    <submittedName>
        <fullName evidence="2">Shedu immune nuclease family protein</fullName>
    </submittedName>
</protein>
<reference evidence="2" key="1">
    <citation type="submission" date="2023-08" db="EMBL/GenBank/DDBJ databases">
        <title>Comparative genomics and taxonomic characterization of three novel marine species of genus Marivirga.</title>
        <authorList>
            <person name="Muhammad N."/>
            <person name="Kim S.-G."/>
        </authorList>
    </citation>
    <scope>NUCLEOTIDE SEQUENCE</scope>
    <source>
        <strain evidence="2">BKB1-2</strain>
    </source>
</reference>
<dbReference type="Proteomes" id="UP001232019">
    <property type="component" value="Chromosome"/>
</dbReference>
<dbReference type="RefSeq" id="WP_322346244.1">
    <property type="nucleotide sequence ID" value="NZ_CP129968.2"/>
</dbReference>
<dbReference type="EMBL" id="CP129968">
    <property type="protein sequence ID" value="WNB17057.1"/>
    <property type="molecule type" value="Genomic_DNA"/>
</dbReference>
<dbReference type="Pfam" id="PF14082">
    <property type="entry name" value="SduA_C"/>
    <property type="match status" value="1"/>
</dbReference>
<dbReference type="AlphaFoldDB" id="A0AA51X3X9"/>
<evidence type="ECO:0000313" key="2">
    <source>
        <dbReference type="EMBL" id="WNB17057.1"/>
    </source>
</evidence>
<dbReference type="KEGG" id="marp:QYS47_32765"/>